<reference evidence="8" key="1">
    <citation type="journal article" date="2014" name="BMC Genomics">
        <title>The Babesia bovis gene and promoter model: an update from full-length EST analysis.</title>
        <authorList>
            <person name="Yamagishi J."/>
            <person name="Wakaguri H."/>
            <person name="Yokoyama N."/>
            <person name="Yamashita R."/>
            <person name="Suzuki Y."/>
            <person name="Xuan X."/>
            <person name="Igarashi I."/>
        </authorList>
    </citation>
    <scope>NUCLEOTIDE SEQUENCE</scope>
    <source>
        <strain evidence="8">Texas</strain>
    </source>
</reference>
<dbReference type="InterPro" id="IPR004839">
    <property type="entry name" value="Aminotransferase_I/II_large"/>
</dbReference>
<evidence type="ECO:0000256" key="6">
    <source>
        <dbReference type="ARBA" id="ARBA00022898"/>
    </source>
</evidence>
<sequence>MSLFNHLHQQKPDANFAMAALAKADTHPNKVDVTIGAYRNEEGRPQLFRAVREAKKIMANDMNEMEEYLPLKGHQGFADAARDLLFKGNQDKESYDKFCQRMVAFHSGSATNAIYTSLLLVKEILPHAEMAYASNPGWSNYERLVTCAGLKYGEYTYYTSVERGVEFDTIMSELRTYKPGSVVILQGCCHNPTGFDLNEIQWRAIRDLMIERELIPLLDIAYLGLGTGDPWNDGYAARIFAEKDMDVFIAQSFSKNMSLYSARIGIMHCLFKSDFIPKRELLVKNLELIGRGRFGAPTRHGAEIAYRLMTVPDLRKMWLDELTDVAHRLERLRNQLRDKIEAKGIPGKWDHLTKQIGMFAYLGISAKAVERMQKEFHIYMMSDARVSVAGLNANNIDYFVDALHTVLHRNEQTK</sequence>
<accession>S6BJ27</accession>
<evidence type="ECO:0000256" key="1">
    <source>
        <dbReference type="ARBA" id="ARBA00001933"/>
    </source>
</evidence>
<keyword evidence="5 8" id="KW-0808">Transferase</keyword>
<dbReference type="PRINTS" id="PR00799">
    <property type="entry name" value="TRANSAMINASE"/>
</dbReference>
<dbReference type="Gene3D" id="3.40.640.10">
    <property type="entry name" value="Type I PLP-dependent aspartate aminotransferase-like (Major domain)"/>
    <property type="match status" value="1"/>
</dbReference>
<dbReference type="GO" id="GO:0030170">
    <property type="term" value="F:pyridoxal phosphate binding"/>
    <property type="evidence" value="ECO:0007669"/>
    <property type="project" value="InterPro"/>
</dbReference>
<dbReference type="PANTHER" id="PTHR11879:SF55">
    <property type="entry name" value="GLUTAMATE OXALOACETATE TRANSAMINASE 1, ISOFORM B"/>
    <property type="match status" value="1"/>
</dbReference>
<organism evidence="8">
    <name type="scientific">Babesia bovis</name>
    <dbReference type="NCBI Taxonomy" id="5865"/>
    <lineage>
        <taxon>Eukaryota</taxon>
        <taxon>Sar</taxon>
        <taxon>Alveolata</taxon>
        <taxon>Apicomplexa</taxon>
        <taxon>Aconoidasida</taxon>
        <taxon>Piroplasmida</taxon>
        <taxon>Babesiidae</taxon>
        <taxon>Babesia</taxon>
    </lineage>
</organism>
<evidence type="ECO:0000259" key="7">
    <source>
        <dbReference type="Pfam" id="PF00155"/>
    </source>
</evidence>
<comment type="subunit">
    <text evidence="3">Homodimer.</text>
</comment>
<evidence type="ECO:0000256" key="4">
    <source>
        <dbReference type="ARBA" id="ARBA00022576"/>
    </source>
</evidence>
<feature type="domain" description="Aminotransferase class I/classII large" evidence="7">
    <location>
        <begin position="29"/>
        <end position="403"/>
    </location>
</feature>
<evidence type="ECO:0000256" key="2">
    <source>
        <dbReference type="ARBA" id="ARBA00007441"/>
    </source>
</evidence>
<dbReference type="SUPFAM" id="SSF53383">
    <property type="entry name" value="PLP-dependent transferases"/>
    <property type="match status" value="1"/>
</dbReference>
<proteinExistence type="evidence at transcript level"/>
<dbReference type="AlphaFoldDB" id="S6BJ27"/>
<dbReference type="InterPro" id="IPR000796">
    <property type="entry name" value="Asp_trans"/>
</dbReference>
<dbReference type="Gene3D" id="3.90.1150.10">
    <property type="entry name" value="Aspartate Aminotransferase, domain 1"/>
    <property type="match status" value="1"/>
</dbReference>
<protein>
    <submittedName>
        <fullName evidence="8">Aminotransferase, classes I and II family protein</fullName>
    </submittedName>
</protein>
<dbReference type="PANTHER" id="PTHR11879">
    <property type="entry name" value="ASPARTATE AMINOTRANSFERASE"/>
    <property type="match status" value="1"/>
</dbReference>
<keyword evidence="4 8" id="KW-0032">Aminotransferase</keyword>
<evidence type="ECO:0000313" key="8">
    <source>
        <dbReference type="EMBL" id="BAN66254.1"/>
    </source>
</evidence>
<dbReference type="GO" id="GO:0004069">
    <property type="term" value="F:L-aspartate:2-oxoglutarate aminotransferase activity"/>
    <property type="evidence" value="ECO:0007669"/>
    <property type="project" value="TreeGrafter"/>
</dbReference>
<dbReference type="CDD" id="cd00609">
    <property type="entry name" value="AAT_like"/>
    <property type="match status" value="1"/>
</dbReference>
<dbReference type="GO" id="GO:0006520">
    <property type="term" value="P:amino acid metabolic process"/>
    <property type="evidence" value="ECO:0007669"/>
    <property type="project" value="InterPro"/>
</dbReference>
<comment type="similarity">
    <text evidence="2">Belongs to the class-I pyridoxal-phosphate-dependent aminotransferase family.</text>
</comment>
<gene>
    <name evidence="8" type="primary">BBOV_III010960</name>
</gene>
<dbReference type="InterPro" id="IPR015424">
    <property type="entry name" value="PyrdxlP-dep_Trfase"/>
</dbReference>
<dbReference type="Pfam" id="PF00155">
    <property type="entry name" value="Aminotran_1_2"/>
    <property type="match status" value="1"/>
</dbReference>
<comment type="cofactor">
    <cofactor evidence="1">
        <name>pyridoxal 5'-phosphate</name>
        <dbReference type="ChEBI" id="CHEBI:597326"/>
    </cofactor>
</comment>
<keyword evidence="6" id="KW-0663">Pyridoxal phosphate</keyword>
<dbReference type="VEuPathDB" id="PiroplasmaDB:BBOV_III010960"/>
<dbReference type="InterPro" id="IPR015421">
    <property type="entry name" value="PyrdxlP-dep_Trfase_major"/>
</dbReference>
<evidence type="ECO:0000256" key="3">
    <source>
        <dbReference type="ARBA" id="ARBA00011738"/>
    </source>
</evidence>
<name>S6BJ27_BABBO</name>
<dbReference type="InterPro" id="IPR015422">
    <property type="entry name" value="PyrdxlP-dep_Trfase_small"/>
</dbReference>
<dbReference type="EMBL" id="AK442460">
    <property type="protein sequence ID" value="BAN66254.1"/>
    <property type="molecule type" value="mRNA"/>
</dbReference>
<evidence type="ECO:0000256" key="5">
    <source>
        <dbReference type="ARBA" id="ARBA00022679"/>
    </source>
</evidence>